<sequence>MASKSGTLPQVVGDVLKPSSELFEGDELIKGQIRLYDVESDDKAALEADARRFFDRTLLTEGLGDSLKLLRDARIGEGASNIHEFYGPYGTGKSHQMVAMYHAFNAPEVVAEWADGRIENLEEGLPDEATPIVVSLQMDSDTYEYLWEPFFDELDYELDEDEFEEGGYPGIKTIERAVDDRTVAFFADELEDWFTSLTGKREAANRGFLQALLEATSRTNLFVFVSTLRQDSAVHKILNRQDRVEVNMSNQVDIRDVLRHRLIEPGSIDEGAVRELVDDYISTYAETDHVDLPTGLREEMEHTYPFHPELVSTLKTRYYADVESGATRGMLFLFAKVLVDAYEDTDLITHGDVDAVKYNDELTRINTEHQRPNKAYDDIVDRLDNTNITHGRRIMSTVLLYSLTPGLAEGATRSDIVMGTYRTGERVNDIMVNLERLQGNVYHLWEQDDDHYVIREAENPRSLIKNAARNVNDERAMVELGSAISNLFGPQAYAVGFAEDDFGAVSDNESVKVVISNTEWTHDAVKRVIKNDGAGRQWRNTLVFVQPKDGRTIAPGAEVTGPLAKIRQVLGAEQIIDDDSRDPEIREKVREEQTKDRESLTKLLRQNYGEVLDVDDVLNNFEGRANMELDSFVVEGPVYDAKNIAKWAAADTWDLQTPIWDVARTLFERKDMITIEDLYEAFLRDPSLPIPQSEQDVLSAAREGLEDQPVLAHRESEGFLASVADATADTTLVLAENVEEWTGDDVIESLRSQLVKEGSVDVSSFEHDLFKRKDVRLIGDDPHDVMMTAVARLAREDRYVLVRGTDIVDKPRSGVEIRDISDAETVNSSDVVAAIKEEIGSQGAAAISDVLRTIRQDPTQHLPANHTTDTFKTAIQQLTNDDYTLRVDGEYTDTLGARDVLAVTVVPTLSAGEADRLREYLENREERETFTVEEAQQAAVPGAVKAAVRTFLLRHLGDEEPLRLVIASNGSDDADDYFPGAGFRVPADTGWTFSGSFTSPADLRSHFADAVEEHDGGTLSRGTLSLTTRDGGVLSETLDPIVKSTQQYIELTLDAGQSHVDLEQLFERLPDSITEIEIRVEFE</sequence>
<gene>
    <name evidence="1" type="ORF">NDI76_19525</name>
</gene>
<accession>A0ABU2GJF1</accession>
<dbReference type="InterPro" id="IPR027417">
    <property type="entry name" value="P-loop_NTPase"/>
</dbReference>
<dbReference type="Proteomes" id="UP001257060">
    <property type="component" value="Unassembled WGS sequence"/>
</dbReference>
<comment type="caution">
    <text evidence="1">The sequence shown here is derived from an EMBL/GenBank/DDBJ whole genome shotgun (WGS) entry which is preliminary data.</text>
</comment>
<dbReference type="Pfam" id="PF04465">
    <property type="entry name" value="DUF499"/>
    <property type="match status" value="1"/>
</dbReference>
<evidence type="ECO:0000313" key="1">
    <source>
        <dbReference type="EMBL" id="MDS0300941.1"/>
    </source>
</evidence>
<protein>
    <submittedName>
        <fullName evidence="1">DUF499 domain-containing protein</fullName>
    </submittedName>
</protein>
<organism evidence="1 2">
    <name type="scientific">Halogeometricum salsisoli</name>
    <dbReference type="NCBI Taxonomy" id="2950536"/>
    <lineage>
        <taxon>Archaea</taxon>
        <taxon>Methanobacteriati</taxon>
        <taxon>Methanobacteriota</taxon>
        <taxon>Stenosarchaea group</taxon>
        <taxon>Halobacteria</taxon>
        <taxon>Halobacteriales</taxon>
        <taxon>Haloferacaceae</taxon>
        <taxon>Halogeometricum</taxon>
    </lineage>
</organism>
<evidence type="ECO:0000313" key="2">
    <source>
        <dbReference type="Proteomes" id="UP001257060"/>
    </source>
</evidence>
<dbReference type="SUPFAM" id="SSF52540">
    <property type="entry name" value="P-loop containing nucleoside triphosphate hydrolases"/>
    <property type="match status" value="1"/>
</dbReference>
<reference evidence="1 2" key="1">
    <citation type="submission" date="2022-06" db="EMBL/GenBank/DDBJ databases">
        <title>Halogeometricum sp. a new haloarchaeum isolate from saline soil.</title>
        <authorList>
            <person name="Strakova D."/>
            <person name="Galisteo C."/>
            <person name="Sanchez-Porro C."/>
            <person name="Ventosa A."/>
        </authorList>
    </citation>
    <scope>NUCLEOTIDE SEQUENCE [LARGE SCALE GENOMIC DNA]</scope>
    <source>
        <strain evidence="1 2">S1BR25-6</strain>
    </source>
</reference>
<name>A0ABU2GJF1_9EURY</name>
<dbReference type="EMBL" id="JAMQOP010000005">
    <property type="protein sequence ID" value="MDS0300941.1"/>
    <property type="molecule type" value="Genomic_DNA"/>
</dbReference>
<keyword evidence="2" id="KW-1185">Reference proteome</keyword>
<proteinExistence type="predicted"/>
<dbReference type="InterPro" id="IPR007555">
    <property type="entry name" value="DUF499"/>
</dbReference>
<dbReference type="RefSeq" id="WP_310925862.1">
    <property type="nucleotide sequence ID" value="NZ_JAMQOP010000005.1"/>
</dbReference>